<dbReference type="GO" id="GO:0019752">
    <property type="term" value="P:carboxylic acid metabolic process"/>
    <property type="evidence" value="ECO:0007669"/>
    <property type="project" value="InterPro"/>
</dbReference>
<organism evidence="8 9">
    <name type="scientific">Nocardia fluminea</name>
    <dbReference type="NCBI Taxonomy" id="134984"/>
    <lineage>
        <taxon>Bacteria</taxon>
        <taxon>Bacillati</taxon>
        <taxon>Actinomycetota</taxon>
        <taxon>Actinomycetes</taxon>
        <taxon>Mycobacteriales</taxon>
        <taxon>Nocardiaceae</taxon>
        <taxon>Nocardia</taxon>
    </lineage>
</organism>
<dbReference type="Proteomes" id="UP000233766">
    <property type="component" value="Unassembled WGS sequence"/>
</dbReference>
<gene>
    <name evidence="8" type="ORF">ATK86_4904</name>
</gene>
<evidence type="ECO:0000313" key="8">
    <source>
        <dbReference type="EMBL" id="PKV80476.1"/>
    </source>
</evidence>
<comment type="similarity">
    <text evidence="2 6">Belongs to the group II decarboxylase family.</text>
</comment>
<comment type="caution">
    <text evidence="8">The sequence shown here is derived from an EMBL/GenBank/DDBJ whole genome shotgun (WGS) entry which is preliminary data.</text>
</comment>
<proteinExistence type="inferred from homology"/>
<protein>
    <submittedName>
        <fullName evidence="8">Glutamate/tyrosine decarboxylase-like PLP-dependent enzyme</fullName>
    </submittedName>
</protein>
<feature type="region of interest" description="Disordered" evidence="7">
    <location>
        <begin position="1"/>
        <end position="28"/>
    </location>
</feature>
<keyword evidence="5 6" id="KW-0456">Lyase</keyword>
<dbReference type="GO" id="GO:0004058">
    <property type="term" value="F:aromatic-L-amino-acid decarboxylase activity"/>
    <property type="evidence" value="ECO:0007669"/>
    <property type="project" value="UniProtKB-ARBA"/>
</dbReference>
<reference evidence="8 9" key="1">
    <citation type="submission" date="2017-12" db="EMBL/GenBank/DDBJ databases">
        <title>Sequencing the genomes of 1000 Actinobacteria strains.</title>
        <authorList>
            <person name="Klenk H.-P."/>
        </authorList>
    </citation>
    <scope>NUCLEOTIDE SEQUENCE [LARGE SCALE GENOMIC DNA]</scope>
    <source>
        <strain evidence="8 9">DSM 44489</strain>
    </source>
</reference>
<dbReference type="PANTHER" id="PTHR45677">
    <property type="entry name" value="GLUTAMATE DECARBOXYLASE-RELATED"/>
    <property type="match status" value="1"/>
</dbReference>
<dbReference type="InterPro" id="IPR002129">
    <property type="entry name" value="PyrdxlP-dep_de-COase"/>
</dbReference>
<dbReference type="SUPFAM" id="SSF53383">
    <property type="entry name" value="PLP-dependent transferases"/>
    <property type="match status" value="1"/>
</dbReference>
<dbReference type="GO" id="GO:0005737">
    <property type="term" value="C:cytoplasm"/>
    <property type="evidence" value="ECO:0007669"/>
    <property type="project" value="TreeGrafter"/>
</dbReference>
<dbReference type="PANTHER" id="PTHR45677:SF8">
    <property type="entry name" value="CYSTEINE SULFINIC ACID DECARBOXYLASE"/>
    <property type="match status" value="1"/>
</dbReference>
<evidence type="ECO:0000256" key="1">
    <source>
        <dbReference type="ARBA" id="ARBA00001933"/>
    </source>
</evidence>
<sequence>MTTTIPAAPSTPLPHNISSDEGQGRGEPLLDVFQHPDSADLADIHRWLGVLEHLVGPYIDPAVPRTRREDVRSFGQILEHESLPTESSSPEAVLAELAPYFQGMMRWNHPGTMINVTPPPTTPAVAAAAYASALNPNGAQDMSSGLLLGTELAVVKMLSQLAGIDVDRSGGVFTFGGKSTNMHAIKHGIQRAQPHARREGIRTPVRVVSSTQGHPCHEEACGWLGIGESSCLRVPTRPDGVMDLAALENTIRTSIGAGEQVVTIFANGGTTIQMLVDPIGDIVALRDRLVEELGLDYVPRVHVDSVVGWVWLFFRDYDFRTNPCEFPSATLSRIRTQAARIAEIYLADSFGVDFHKTGFASYVSSIYMVADRNEIYQQGGITDADHPIGGGGRKGLPHQDLQFGNHSPFQYTLELSRSMAGPLQAYVNLKMLGVAGYQRLIGGLLVSSQRFADELTAQGRFEVLSDADSHGFAVLFIAKPAVDTPSLFDRAWTRDDLESIARYNYGFYRYLFEQQELGRCPIACDYSSGYHKLVGGAKIGVHKSYPMSPFYDEDTAVAFALVFGEMLAEYDRQPADQIPAEGPHEARPLIFRPGSLT</sequence>
<evidence type="ECO:0000256" key="7">
    <source>
        <dbReference type="SAM" id="MobiDB-lite"/>
    </source>
</evidence>
<accession>A0A2N3VFV8</accession>
<evidence type="ECO:0000256" key="2">
    <source>
        <dbReference type="ARBA" id="ARBA00009533"/>
    </source>
</evidence>
<keyword evidence="4 6" id="KW-0663">Pyridoxal phosphate</keyword>
<dbReference type="EMBL" id="PJMW01000002">
    <property type="protein sequence ID" value="PKV80476.1"/>
    <property type="molecule type" value="Genomic_DNA"/>
</dbReference>
<comment type="cofactor">
    <cofactor evidence="1 6">
        <name>pyridoxal 5'-phosphate</name>
        <dbReference type="ChEBI" id="CHEBI:597326"/>
    </cofactor>
</comment>
<evidence type="ECO:0000313" key="9">
    <source>
        <dbReference type="Proteomes" id="UP000233766"/>
    </source>
</evidence>
<dbReference type="InterPro" id="IPR015424">
    <property type="entry name" value="PyrdxlP-dep_Trfase"/>
</dbReference>
<dbReference type="RefSeq" id="WP_170112171.1">
    <property type="nucleotide sequence ID" value="NZ_PJMW01000002.1"/>
</dbReference>
<evidence type="ECO:0000256" key="4">
    <source>
        <dbReference type="ARBA" id="ARBA00022898"/>
    </source>
</evidence>
<dbReference type="Pfam" id="PF00282">
    <property type="entry name" value="Pyridoxal_deC"/>
    <property type="match status" value="1"/>
</dbReference>
<dbReference type="GO" id="GO:0030170">
    <property type="term" value="F:pyridoxal phosphate binding"/>
    <property type="evidence" value="ECO:0007669"/>
    <property type="project" value="InterPro"/>
</dbReference>
<dbReference type="InterPro" id="IPR015421">
    <property type="entry name" value="PyrdxlP-dep_Trfase_major"/>
</dbReference>
<evidence type="ECO:0000256" key="3">
    <source>
        <dbReference type="ARBA" id="ARBA00022793"/>
    </source>
</evidence>
<evidence type="ECO:0000256" key="5">
    <source>
        <dbReference type="ARBA" id="ARBA00023239"/>
    </source>
</evidence>
<name>A0A2N3VFV8_9NOCA</name>
<dbReference type="AlphaFoldDB" id="A0A2N3VFV8"/>
<keyword evidence="9" id="KW-1185">Reference proteome</keyword>
<keyword evidence="3" id="KW-0210">Decarboxylase</keyword>
<dbReference type="Gene3D" id="3.40.640.10">
    <property type="entry name" value="Type I PLP-dependent aspartate aminotransferase-like (Major domain)"/>
    <property type="match status" value="1"/>
</dbReference>
<evidence type="ECO:0000256" key="6">
    <source>
        <dbReference type="RuleBase" id="RU000382"/>
    </source>
</evidence>